<gene>
    <name evidence="1" type="ORF">M5K25_017571</name>
</gene>
<evidence type="ECO:0000313" key="2">
    <source>
        <dbReference type="Proteomes" id="UP001552299"/>
    </source>
</evidence>
<dbReference type="Proteomes" id="UP001552299">
    <property type="component" value="Unassembled WGS sequence"/>
</dbReference>
<evidence type="ECO:0000313" key="1">
    <source>
        <dbReference type="EMBL" id="KAL0914066.1"/>
    </source>
</evidence>
<comment type="caution">
    <text evidence="1">The sequence shown here is derived from an EMBL/GenBank/DDBJ whole genome shotgun (WGS) entry which is preliminary data.</text>
</comment>
<proteinExistence type="predicted"/>
<keyword evidence="2" id="KW-1185">Reference proteome</keyword>
<dbReference type="AlphaFoldDB" id="A0ABD0UUZ5"/>
<accession>A0ABD0UUZ5</accession>
<organism evidence="1 2">
    <name type="scientific">Dendrobium thyrsiflorum</name>
    <name type="common">Pinecone-like raceme dendrobium</name>
    <name type="synonym">Orchid</name>
    <dbReference type="NCBI Taxonomy" id="117978"/>
    <lineage>
        <taxon>Eukaryota</taxon>
        <taxon>Viridiplantae</taxon>
        <taxon>Streptophyta</taxon>
        <taxon>Embryophyta</taxon>
        <taxon>Tracheophyta</taxon>
        <taxon>Spermatophyta</taxon>
        <taxon>Magnoliopsida</taxon>
        <taxon>Liliopsida</taxon>
        <taxon>Asparagales</taxon>
        <taxon>Orchidaceae</taxon>
        <taxon>Epidendroideae</taxon>
        <taxon>Malaxideae</taxon>
        <taxon>Dendrobiinae</taxon>
        <taxon>Dendrobium</taxon>
    </lineage>
</organism>
<protein>
    <submittedName>
        <fullName evidence="1">Uncharacterized protein</fullName>
    </submittedName>
</protein>
<dbReference type="EMBL" id="JANQDX010000013">
    <property type="protein sequence ID" value="KAL0914066.1"/>
    <property type="molecule type" value="Genomic_DNA"/>
</dbReference>
<sequence length="147" mass="16539">MESETIQRTLDLILGQLGTVTQQIRDTQGELTDFRRQTGERLDNIERCMGDPDVDHRFVFDDHGRTDILASPFFDVHFGNDETADDYVDRILYRLTLAIEAQIPPGRWYIVNNPPSSSNSATSPATTTQRVACLLVASLSLLATFFC</sequence>
<reference evidence="1 2" key="1">
    <citation type="journal article" date="2024" name="Plant Biotechnol. J.">
        <title>Dendrobium thyrsiflorum genome and its molecular insights into genes involved in important horticultural traits.</title>
        <authorList>
            <person name="Chen B."/>
            <person name="Wang J.Y."/>
            <person name="Zheng P.J."/>
            <person name="Li K.L."/>
            <person name="Liang Y.M."/>
            <person name="Chen X.F."/>
            <person name="Zhang C."/>
            <person name="Zhao X."/>
            <person name="He X."/>
            <person name="Zhang G.Q."/>
            <person name="Liu Z.J."/>
            <person name="Xu Q."/>
        </authorList>
    </citation>
    <scope>NUCLEOTIDE SEQUENCE [LARGE SCALE GENOMIC DNA]</scope>
    <source>
        <strain evidence="1">GZMU011</strain>
    </source>
</reference>
<name>A0ABD0UUZ5_DENTH</name>